<dbReference type="InterPro" id="IPR001347">
    <property type="entry name" value="SIS_dom"/>
</dbReference>
<dbReference type="EMBL" id="AYZJ01000050">
    <property type="protein sequence ID" value="KRN21449.1"/>
    <property type="molecule type" value="Genomic_DNA"/>
</dbReference>
<dbReference type="PATRIC" id="fig|1423730.4.peg.2339"/>
<dbReference type="RefSeq" id="WP_054664446.1">
    <property type="nucleotide sequence ID" value="NZ_AYZJ01000050.1"/>
</dbReference>
<dbReference type="Gene3D" id="1.10.10.10">
    <property type="entry name" value="Winged helix-like DNA-binding domain superfamily/Winged helix DNA-binding domain"/>
    <property type="match status" value="1"/>
</dbReference>
<name>A0A0R2EYM3_9LACO</name>
<evidence type="ECO:0000256" key="1">
    <source>
        <dbReference type="ARBA" id="ARBA00023015"/>
    </source>
</evidence>
<evidence type="ECO:0000259" key="4">
    <source>
        <dbReference type="PROSITE" id="PS51071"/>
    </source>
</evidence>
<dbReference type="OrthoDB" id="370421at2"/>
<dbReference type="InterPro" id="IPR009057">
    <property type="entry name" value="Homeodomain-like_sf"/>
</dbReference>
<dbReference type="SUPFAM" id="SSF53697">
    <property type="entry name" value="SIS domain"/>
    <property type="match status" value="1"/>
</dbReference>
<sequence length="285" mass="30912">MSVRGWILNARAELSEAEDKVAKFILAHPEQVIGMTAASLAKAAGSSPASVIRLTKSLDIDGFTTLKILLSSDLTKTPDDPQNFADITPNEPLPSIKSKLLSSALQSIRETTDQVNQDEVAALVKTVSKAKQLFVFGIGASNLTAENICQKWNRIGTPAVADNDLNSLLPKLVNARPGDVLWLISNSGETPEVLVAAQFAKKIGVKLVSLTRFGNNSLAKQSDIAVHTSQPKEAANRIAATNSLLAQFMIVDIIFYDFVSRNFKQTSKALADSHQVIRDYKKRLL</sequence>
<dbReference type="PANTHER" id="PTHR30514">
    <property type="entry name" value="GLUCOKINASE"/>
    <property type="match status" value="1"/>
</dbReference>
<keyword evidence="1" id="KW-0805">Transcription regulation</keyword>
<dbReference type="InterPro" id="IPR000281">
    <property type="entry name" value="HTH_RpiR"/>
</dbReference>
<protein>
    <submittedName>
        <fullName evidence="6">Transcriptional regulator RpiR family protein</fullName>
    </submittedName>
</protein>
<evidence type="ECO:0000256" key="3">
    <source>
        <dbReference type="ARBA" id="ARBA00023163"/>
    </source>
</evidence>
<evidence type="ECO:0000259" key="5">
    <source>
        <dbReference type="PROSITE" id="PS51464"/>
    </source>
</evidence>
<dbReference type="CDD" id="cd05013">
    <property type="entry name" value="SIS_RpiR"/>
    <property type="match status" value="1"/>
</dbReference>
<keyword evidence="2" id="KW-0238">DNA-binding</keyword>
<dbReference type="PANTHER" id="PTHR30514:SF10">
    <property type="entry name" value="MURR_RPIR FAMILY TRANSCRIPTIONAL REGULATOR"/>
    <property type="match status" value="1"/>
</dbReference>
<evidence type="ECO:0000313" key="6">
    <source>
        <dbReference type="EMBL" id="KRN21449.1"/>
    </source>
</evidence>
<evidence type="ECO:0000313" key="7">
    <source>
        <dbReference type="Proteomes" id="UP000050865"/>
    </source>
</evidence>
<gene>
    <name evidence="6" type="ORF">FC75_GL002251</name>
</gene>
<dbReference type="GO" id="GO:0003700">
    <property type="term" value="F:DNA-binding transcription factor activity"/>
    <property type="evidence" value="ECO:0007669"/>
    <property type="project" value="InterPro"/>
</dbReference>
<feature type="domain" description="HTH rpiR-type" evidence="4">
    <location>
        <begin position="1"/>
        <end position="77"/>
    </location>
</feature>
<dbReference type="Gene3D" id="3.40.50.10490">
    <property type="entry name" value="Glucose-6-phosphate isomerase like protein, domain 1"/>
    <property type="match status" value="1"/>
</dbReference>
<dbReference type="InterPro" id="IPR035472">
    <property type="entry name" value="RpiR-like_SIS"/>
</dbReference>
<feature type="domain" description="SIS" evidence="5">
    <location>
        <begin position="123"/>
        <end position="264"/>
    </location>
</feature>
<evidence type="ECO:0000256" key="2">
    <source>
        <dbReference type="ARBA" id="ARBA00023125"/>
    </source>
</evidence>
<keyword evidence="3" id="KW-0804">Transcription</keyword>
<dbReference type="PROSITE" id="PS51071">
    <property type="entry name" value="HTH_RPIR"/>
    <property type="match status" value="1"/>
</dbReference>
<comment type="caution">
    <text evidence="6">The sequence shown here is derived from an EMBL/GenBank/DDBJ whole genome shotgun (WGS) entry which is preliminary data.</text>
</comment>
<dbReference type="SUPFAM" id="SSF46689">
    <property type="entry name" value="Homeodomain-like"/>
    <property type="match status" value="1"/>
</dbReference>
<dbReference type="PROSITE" id="PS51464">
    <property type="entry name" value="SIS"/>
    <property type="match status" value="1"/>
</dbReference>
<accession>A0A0R2EYM3</accession>
<dbReference type="InterPro" id="IPR047640">
    <property type="entry name" value="RpiR-like"/>
</dbReference>
<dbReference type="Proteomes" id="UP000050865">
    <property type="component" value="Unassembled WGS sequence"/>
</dbReference>
<dbReference type="GO" id="GO:0097367">
    <property type="term" value="F:carbohydrate derivative binding"/>
    <property type="evidence" value="ECO:0007669"/>
    <property type="project" value="InterPro"/>
</dbReference>
<proteinExistence type="predicted"/>
<dbReference type="GO" id="GO:0003677">
    <property type="term" value="F:DNA binding"/>
    <property type="evidence" value="ECO:0007669"/>
    <property type="project" value="UniProtKB-KW"/>
</dbReference>
<dbReference type="InterPro" id="IPR046348">
    <property type="entry name" value="SIS_dom_sf"/>
</dbReference>
<dbReference type="InterPro" id="IPR036388">
    <property type="entry name" value="WH-like_DNA-bd_sf"/>
</dbReference>
<dbReference type="GO" id="GO:1901135">
    <property type="term" value="P:carbohydrate derivative metabolic process"/>
    <property type="evidence" value="ECO:0007669"/>
    <property type="project" value="InterPro"/>
</dbReference>
<keyword evidence="7" id="KW-1185">Reference proteome</keyword>
<dbReference type="AlphaFoldDB" id="A0A0R2EYM3"/>
<organism evidence="6 7">
    <name type="scientific">Lacticaseibacillus camelliae DSM 22697 = JCM 13995</name>
    <dbReference type="NCBI Taxonomy" id="1423730"/>
    <lineage>
        <taxon>Bacteria</taxon>
        <taxon>Bacillati</taxon>
        <taxon>Bacillota</taxon>
        <taxon>Bacilli</taxon>
        <taxon>Lactobacillales</taxon>
        <taxon>Lactobacillaceae</taxon>
        <taxon>Lacticaseibacillus</taxon>
    </lineage>
</organism>
<reference evidence="6 7" key="1">
    <citation type="journal article" date="2015" name="Genome Announc.">
        <title>Expanding the biotechnology potential of lactobacilli through comparative genomics of 213 strains and associated genera.</title>
        <authorList>
            <person name="Sun Z."/>
            <person name="Harris H.M."/>
            <person name="McCann A."/>
            <person name="Guo C."/>
            <person name="Argimon S."/>
            <person name="Zhang W."/>
            <person name="Yang X."/>
            <person name="Jeffery I.B."/>
            <person name="Cooney J.C."/>
            <person name="Kagawa T.F."/>
            <person name="Liu W."/>
            <person name="Song Y."/>
            <person name="Salvetti E."/>
            <person name="Wrobel A."/>
            <person name="Rasinkangas P."/>
            <person name="Parkhill J."/>
            <person name="Rea M.C."/>
            <person name="O'Sullivan O."/>
            <person name="Ritari J."/>
            <person name="Douillard F.P."/>
            <person name="Paul Ross R."/>
            <person name="Yang R."/>
            <person name="Briner A.E."/>
            <person name="Felis G.E."/>
            <person name="de Vos W.M."/>
            <person name="Barrangou R."/>
            <person name="Klaenhammer T.R."/>
            <person name="Caufield P.W."/>
            <person name="Cui Y."/>
            <person name="Zhang H."/>
            <person name="O'Toole P.W."/>
        </authorList>
    </citation>
    <scope>NUCLEOTIDE SEQUENCE [LARGE SCALE GENOMIC DNA]</scope>
    <source>
        <strain evidence="6 7">DSM 22697</strain>
    </source>
</reference>
<dbReference type="STRING" id="1423730.FC75_GL002251"/>
<dbReference type="Pfam" id="PF01380">
    <property type="entry name" value="SIS"/>
    <property type="match status" value="1"/>
</dbReference>
<dbReference type="Pfam" id="PF01418">
    <property type="entry name" value="HTH_6"/>
    <property type="match status" value="1"/>
</dbReference>